<dbReference type="OrthoDB" id="9810952at2"/>
<feature type="binding site" evidence="12">
    <location>
        <position position="110"/>
    </location>
    <ligand>
        <name>K(+)</name>
        <dbReference type="ChEBI" id="CHEBI:29103"/>
    </ligand>
</feature>
<keyword evidence="5" id="KW-0997">Cell inner membrane</keyword>
<dbReference type="Proteomes" id="UP000242329">
    <property type="component" value="Unassembled WGS sequence"/>
</dbReference>
<keyword evidence="6" id="KW-0633">Potassium transport</keyword>
<evidence type="ECO:0000256" key="11">
    <source>
        <dbReference type="ARBA" id="ARBA00023136"/>
    </source>
</evidence>
<comment type="similarity">
    <text evidence="2">Belongs to the TrkH potassium transport family.</text>
</comment>
<dbReference type="EMBL" id="FQWY01000007">
    <property type="protein sequence ID" value="SHG62396.1"/>
    <property type="molecule type" value="Genomic_DNA"/>
</dbReference>
<keyword evidence="3" id="KW-0813">Transport</keyword>
<gene>
    <name evidence="14" type="ORF">SAMN02745221_00628</name>
</gene>
<feature type="transmembrane region" description="Helical" evidence="13">
    <location>
        <begin position="331"/>
        <end position="351"/>
    </location>
</feature>
<dbReference type="GO" id="GO:0005886">
    <property type="term" value="C:plasma membrane"/>
    <property type="evidence" value="ECO:0007669"/>
    <property type="project" value="UniProtKB-SubCell"/>
</dbReference>
<feature type="transmembrane region" description="Helical" evidence="13">
    <location>
        <begin position="388"/>
        <end position="413"/>
    </location>
</feature>
<dbReference type="PIRSF" id="PIRSF006247">
    <property type="entry name" value="TrkH"/>
    <property type="match status" value="1"/>
</dbReference>
<feature type="binding site" evidence="12">
    <location>
        <position position="314"/>
    </location>
    <ligand>
        <name>K(+)</name>
        <dbReference type="ChEBI" id="CHEBI:29103"/>
    </ligand>
</feature>
<evidence type="ECO:0000256" key="3">
    <source>
        <dbReference type="ARBA" id="ARBA00022448"/>
    </source>
</evidence>
<evidence type="ECO:0000256" key="6">
    <source>
        <dbReference type="ARBA" id="ARBA00022538"/>
    </source>
</evidence>
<dbReference type="RefSeq" id="WP_084728298.1">
    <property type="nucleotide sequence ID" value="NZ_FQWY01000007.1"/>
</dbReference>
<evidence type="ECO:0000256" key="12">
    <source>
        <dbReference type="PIRSR" id="PIRSR006247-1"/>
    </source>
</evidence>
<dbReference type="GO" id="GO:0015379">
    <property type="term" value="F:potassium:chloride symporter activity"/>
    <property type="evidence" value="ECO:0007669"/>
    <property type="project" value="InterPro"/>
</dbReference>
<feature type="transmembrane region" description="Helical" evidence="13">
    <location>
        <begin position="132"/>
        <end position="154"/>
    </location>
</feature>
<feature type="transmembrane region" description="Helical" evidence="13">
    <location>
        <begin position="7"/>
        <end position="31"/>
    </location>
</feature>
<keyword evidence="8 12" id="KW-0630">Potassium</keyword>
<comment type="subcellular location">
    <subcellularLocation>
        <location evidence="1">Cell inner membrane</location>
        <topology evidence="1">Multi-pass membrane protein</topology>
    </subcellularLocation>
</comment>
<evidence type="ECO:0000256" key="5">
    <source>
        <dbReference type="ARBA" id="ARBA00022519"/>
    </source>
</evidence>
<keyword evidence="12" id="KW-0479">Metal-binding</keyword>
<evidence type="ECO:0000256" key="10">
    <source>
        <dbReference type="ARBA" id="ARBA00023065"/>
    </source>
</evidence>
<evidence type="ECO:0000256" key="4">
    <source>
        <dbReference type="ARBA" id="ARBA00022475"/>
    </source>
</evidence>
<keyword evidence="9 13" id="KW-1133">Transmembrane helix</keyword>
<evidence type="ECO:0000313" key="15">
    <source>
        <dbReference type="Proteomes" id="UP000242329"/>
    </source>
</evidence>
<evidence type="ECO:0000256" key="9">
    <source>
        <dbReference type="ARBA" id="ARBA00022989"/>
    </source>
</evidence>
<keyword evidence="11 13" id="KW-0472">Membrane</keyword>
<evidence type="ECO:0000256" key="8">
    <source>
        <dbReference type="ARBA" id="ARBA00022958"/>
    </source>
</evidence>
<sequence>MVRKEVVLNYIGKILIIIGIAMLTSLIWAIYFGEPVFKSILSGAAITIFFGILLSYIYRHNYEINYREGFAIVTLGWLSASLFGSLPFVFSGYFPTFADAFFETVSGFTTTGASILIDIEALPYSLLFWRSLTQWLGGMGIMVLFVAIIASMGVRANQLFRAEIPGGAMSEKLSPRIRETAKLLWITYVILSLILFIFLISFGMNIFDALCHTFTTMATGGFSTKNESIAFYNAQIQWIIIVFMFLAGANFSLYYFAYKNRTLKRIWQNSEFKIYTCIVLVAAFLVFISLKTIPDYEERIRTSLFQVVSILTTTGFATADYEKWNPLGQSVIFLLMFIGGCAGSTAGNIKVGRYMIMLKRVKIELEQMLHPKALISLRFEDKVLSNNLVINVLQYFFLYIILVLVSTLILAALDVDRITSFTASLSCISNIGPGFGIVGPTENYSHIPYLGKYILSILMLIGRLEIYPALILFMPTYWKE</sequence>
<keyword evidence="4" id="KW-1003">Cell membrane</keyword>
<feature type="transmembrane region" description="Helical" evidence="13">
    <location>
        <begin position="37"/>
        <end position="58"/>
    </location>
</feature>
<dbReference type="InterPro" id="IPR003445">
    <property type="entry name" value="Cat_transpt"/>
</dbReference>
<feature type="binding site" evidence="12">
    <location>
        <position position="430"/>
    </location>
    <ligand>
        <name>K(+)</name>
        <dbReference type="ChEBI" id="CHEBI:29103"/>
    </ligand>
</feature>
<dbReference type="GO" id="GO:0046872">
    <property type="term" value="F:metal ion binding"/>
    <property type="evidence" value="ECO:0007669"/>
    <property type="project" value="UniProtKB-KW"/>
</dbReference>
<proteinExistence type="inferred from homology"/>
<dbReference type="Pfam" id="PF02386">
    <property type="entry name" value="TrkH"/>
    <property type="match status" value="1"/>
</dbReference>
<evidence type="ECO:0000256" key="7">
    <source>
        <dbReference type="ARBA" id="ARBA00022692"/>
    </source>
</evidence>
<keyword evidence="15" id="KW-1185">Reference proteome</keyword>
<feature type="transmembrane region" description="Helical" evidence="13">
    <location>
        <begin position="236"/>
        <end position="257"/>
    </location>
</feature>
<reference evidence="15" key="1">
    <citation type="submission" date="2016-11" db="EMBL/GenBank/DDBJ databases">
        <authorList>
            <person name="Varghese N."/>
            <person name="Submissions S."/>
        </authorList>
    </citation>
    <scope>NUCLEOTIDE SEQUENCE [LARGE SCALE GENOMIC DNA]</scope>
    <source>
        <strain evidence="15">DSM 11003</strain>
    </source>
</reference>
<feature type="binding site" evidence="12">
    <location>
        <position position="220"/>
    </location>
    <ligand>
        <name>K(+)</name>
        <dbReference type="ChEBI" id="CHEBI:29103"/>
    </ligand>
</feature>
<dbReference type="InterPro" id="IPR004772">
    <property type="entry name" value="TrkH"/>
</dbReference>
<accession>A0A1M5LBN0</accession>
<feature type="binding site" evidence="12">
    <location>
        <position position="111"/>
    </location>
    <ligand>
        <name>K(+)</name>
        <dbReference type="ChEBI" id="CHEBI:29103"/>
    </ligand>
</feature>
<feature type="transmembrane region" description="Helical" evidence="13">
    <location>
        <begin position="183"/>
        <end position="200"/>
    </location>
</feature>
<keyword evidence="7 13" id="KW-0812">Transmembrane</keyword>
<feature type="binding site" evidence="12">
    <location>
        <position position="313"/>
    </location>
    <ligand>
        <name>K(+)</name>
        <dbReference type="ChEBI" id="CHEBI:29103"/>
    </ligand>
</feature>
<dbReference type="PANTHER" id="PTHR32024">
    <property type="entry name" value="TRK SYSTEM POTASSIUM UPTAKE PROTEIN TRKG-RELATED"/>
    <property type="match status" value="1"/>
</dbReference>
<feature type="transmembrane region" description="Helical" evidence="13">
    <location>
        <begin position="272"/>
        <end position="290"/>
    </location>
</feature>
<feature type="transmembrane region" description="Helical" evidence="13">
    <location>
        <begin position="453"/>
        <end position="474"/>
    </location>
</feature>
<keyword evidence="10" id="KW-0406">Ion transport</keyword>
<evidence type="ECO:0000313" key="14">
    <source>
        <dbReference type="EMBL" id="SHG62396.1"/>
    </source>
</evidence>
<dbReference type="STRING" id="1123382.SAMN02745221_00628"/>
<evidence type="ECO:0000256" key="1">
    <source>
        <dbReference type="ARBA" id="ARBA00004429"/>
    </source>
</evidence>
<dbReference type="AlphaFoldDB" id="A0A1M5LBN0"/>
<feature type="transmembrane region" description="Helical" evidence="13">
    <location>
        <begin position="70"/>
        <end position="94"/>
    </location>
</feature>
<evidence type="ECO:0000256" key="13">
    <source>
        <dbReference type="SAM" id="Phobius"/>
    </source>
</evidence>
<evidence type="ECO:0000256" key="2">
    <source>
        <dbReference type="ARBA" id="ARBA00009137"/>
    </source>
</evidence>
<organism evidence="14 15">
    <name type="scientific">Thermosyntropha lipolytica DSM 11003</name>
    <dbReference type="NCBI Taxonomy" id="1123382"/>
    <lineage>
        <taxon>Bacteria</taxon>
        <taxon>Bacillati</taxon>
        <taxon>Bacillota</taxon>
        <taxon>Clostridia</taxon>
        <taxon>Eubacteriales</taxon>
        <taxon>Syntrophomonadaceae</taxon>
        <taxon>Thermosyntropha</taxon>
    </lineage>
</organism>
<protein>
    <submittedName>
        <fullName evidence="14">Trk system potassium uptake protein TrkH</fullName>
    </submittedName>
</protein>
<dbReference type="PANTHER" id="PTHR32024:SF2">
    <property type="entry name" value="TRK SYSTEM POTASSIUM UPTAKE PROTEIN TRKG-RELATED"/>
    <property type="match status" value="1"/>
</dbReference>
<name>A0A1M5LBN0_9FIRM</name>